<evidence type="ECO:0000256" key="6">
    <source>
        <dbReference type="ARBA" id="ARBA00023136"/>
    </source>
</evidence>
<feature type="transmembrane region" description="Helical" evidence="7">
    <location>
        <begin position="266"/>
        <end position="287"/>
    </location>
</feature>
<evidence type="ECO:0000256" key="7">
    <source>
        <dbReference type="SAM" id="Phobius"/>
    </source>
</evidence>
<dbReference type="RefSeq" id="WP_214156482.1">
    <property type="nucleotide sequence ID" value="NZ_JAHBAY010000005.1"/>
</dbReference>
<evidence type="ECO:0000313" key="9">
    <source>
        <dbReference type="EMBL" id="MBT0770191.1"/>
    </source>
</evidence>
<feature type="transmembrane region" description="Helical" evidence="7">
    <location>
        <begin position="128"/>
        <end position="147"/>
    </location>
</feature>
<keyword evidence="3" id="KW-1003">Cell membrane</keyword>
<dbReference type="InterPro" id="IPR006707">
    <property type="entry name" value="T7SS_EccD"/>
</dbReference>
<gene>
    <name evidence="9" type="primary">eccD</name>
    <name evidence="9" type="ORF">KIH74_14720</name>
</gene>
<dbReference type="NCBIfam" id="TIGR03920">
    <property type="entry name" value="T7SS_EccD"/>
    <property type="match status" value="1"/>
</dbReference>
<dbReference type="EMBL" id="JAHBAY010000005">
    <property type="protein sequence ID" value="MBT0770191.1"/>
    <property type="molecule type" value="Genomic_DNA"/>
</dbReference>
<evidence type="ECO:0000256" key="5">
    <source>
        <dbReference type="ARBA" id="ARBA00022989"/>
    </source>
</evidence>
<feature type="domain" description="EccD-like transmembrane" evidence="8">
    <location>
        <begin position="127"/>
        <end position="466"/>
    </location>
</feature>
<dbReference type="Gene3D" id="3.10.20.90">
    <property type="entry name" value="Phosphatidylinositol 3-kinase Catalytic Subunit, Chain A, domain 1"/>
    <property type="match status" value="1"/>
</dbReference>
<protein>
    <submittedName>
        <fullName evidence="9">Type VII secretion integral membrane protein EccD</fullName>
    </submittedName>
</protein>
<keyword evidence="6 7" id="KW-0472">Membrane</keyword>
<feature type="transmembrane region" description="Helical" evidence="7">
    <location>
        <begin position="241"/>
        <end position="260"/>
    </location>
</feature>
<dbReference type="Pfam" id="PF19053">
    <property type="entry name" value="EccD"/>
    <property type="match status" value="1"/>
</dbReference>
<feature type="transmembrane region" description="Helical" evidence="7">
    <location>
        <begin position="327"/>
        <end position="346"/>
    </location>
</feature>
<name>A0ABS5TGG2_9ACTN</name>
<keyword evidence="10" id="KW-1185">Reference proteome</keyword>
<organism evidence="9 10">
    <name type="scientific">Kineosporia corallincola</name>
    <dbReference type="NCBI Taxonomy" id="2835133"/>
    <lineage>
        <taxon>Bacteria</taxon>
        <taxon>Bacillati</taxon>
        <taxon>Actinomycetota</taxon>
        <taxon>Actinomycetes</taxon>
        <taxon>Kineosporiales</taxon>
        <taxon>Kineosporiaceae</taxon>
        <taxon>Kineosporia</taxon>
    </lineage>
</organism>
<dbReference type="Proteomes" id="UP001197247">
    <property type="component" value="Unassembled WGS sequence"/>
</dbReference>
<reference evidence="9 10" key="1">
    <citation type="submission" date="2021-05" db="EMBL/GenBank/DDBJ databases">
        <title>Kineosporia and Streptomyces sp. nov. two new marine actinobacteria isolated from Coral.</title>
        <authorList>
            <person name="Buangrab K."/>
            <person name="Sutthacheep M."/>
            <person name="Yeemin T."/>
            <person name="Harunari E."/>
            <person name="Igarashi Y."/>
            <person name="Kanchanasin P."/>
            <person name="Tanasupawat S."/>
            <person name="Phongsopitanun W."/>
        </authorList>
    </citation>
    <scope>NUCLEOTIDE SEQUENCE [LARGE SCALE GENOMIC DNA]</scope>
    <source>
        <strain evidence="9 10">J2-2</strain>
    </source>
</reference>
<evidence type="ECO:0000313" key="10">
    <source>
        <dbReference type="Proteomes" id="UP001197247"/>
    </source>
</evidence>
<keyword evidence="5 7" id="KW-1133">Transmembrane helix</keyword>
<feature type="transmembrane region" description="Helical" evidence="7">
    <location>
        <begin position="183"/>
        <end position="202"/>
    </location>
</feature>
<dbReference type="InterPro" id="IPR024962">
    <property type="entry name" value="YukD-like"/>
</dbReference>
<accession>A0ABS5TGG2</accession>
<evidence type="ECO:0000256" key="3">
    <source>
        <dbReference type="ARBA" id="ARBA00022475"/>
    </source>
</evidence>
<feature type="transmembrane region" description="Helical" evidence="7">
    <location>
        <begin position="214"/>
        <end position="234"/>
    </location>
</feature>
<evidence type="ECO:0000259" key="8">
    <source>
        <dbReference type="Pfam" id="PF19053"/>
    </source>
</evidence>
<feature type="transmembrane region" description="Helical" evidence="7">
    <location>
        <begin position="446"/>
        <end position="464"/>
    </location>
</feature>
<dbReference type="PIRSF" id="PIRSF017804">
    <property type="entry name" value="Secretion_EccD1"/>
    <property type="match status" value="1"/>
</dbReference>
<proteinExistence type="inferred from homology"/>
<sequence length="468" mass="47642">MAVAKATTTSSGEVCRLTICGPDTRIELAVPAHVPMADLMPTFLGYLGPDLAQSGLAHDGWVLQRLGEAPMDEDLAAAALGLYDGDVIHLRPRNDQLPPVDFDDLVDGVATGIAERGDRWRPDVSGRLLTGLAGVVLLAALTVVPGAGSGTAVAVIGGVAGLVAGLAALGAARALGEKGAGRLLMMASLAFLAVAGLALPVGAHDFLSGPFTGAGVLASASVVAAVALCTGFVLGRTEPGFTAAGLCAVPVALAGLLRTLDWAEPSGAASVVLALSLIGTVQVAMLASRLAGLRIPPLPTNTDEFQQGIDPEPSHLVLSRTTQADRYVTALSTGLAAVQTGCLILLGSDPDVWARVLTGVAALLILLHARDLLGIRARLAVMVPGVAGPATLILAETFRQPDDLRPIVVALLLVLAGVMLVLAWTLPGRAMLPHWGRAGDLVQSGLAIAVIPLVPAVLGLYARVRGGW</sequence>
<comment type="similarity">
    <text evidence="2">Belongs to the EccD/Snm4 family.</text>
</comment>
<feature type="transmembrane region" description="Helical" evidence="7">
    <location>
        <begin position="153"/>
        <end position="171"/>
    </location>
</feature>
<feature type="transmembrane region" description="Helical" evidence="7">
    <location>
        <begin position="352"/>
        <end position="369"/>
    </location>
</feature>
<comment type="subcellular location">
    <subcellularLocation>
        <location evidence="1">Cell membrane</location>
        <topology evidence="1">Multi-pass membrane protein</topology>
    </subcellularLocation>
</comment>
<comment type="caution">
    <text evidence="9">The sequence shown here is derived from an EMBL/GenBank/DDBJ whole genome shotgun (WGS) entry which is preliminary data.</text>
</comment>
<evidence type="ECO:0000256" key="2">
    <source>
        <dbReference type="ARBA" id="ARBA00006162"/>
    </source>
</evidence>
<dbReference type="InterPro" id="IPR044049">
    <property type="entry name" value="EccD_transm"/>
</dbReference>
<evidence type="ECO:0000256" key="1">
    <source>
        <dbReference type="ARBA" id="ARBA00004651"/>
    </source>
</evidence>
<dbReference type="Pfam" id="PF08817">
    <property type="entry name" value="YukD"/>
    <property type="match status" value="1"/>
</dbReference>
<feature type="transmembrane region" description="Helical" evidence="7">
    <location>
        <begin position="407"/>
        <end position="426"/>
    </location>
</feature>
<evidence type="ECO:0000256" key="4">
    <source>
        <dbReference type="ARBA" id="ARBA00022692"/>
    </source>
</evidence>
<keyword evidence="4 7" id="KW-0812">Transmembrane</keyword>